<dbReference type="Proteomes" id="UP000499080">
    <property type="component" value="Unassembled WGS sequence"/>
</dbReference>
<evidence type="ECO:0000256" key="1">
    <source>
        <dbReference type="SAM" id="Coils"/>
    </source>
</evidence>
<organism evidence="2 3">
    <name type="scientific">Araneus ventricosus</name>
    <name type="common">Orbweaver spider</name>
    <name type="synonym">Epeira ventricosa</name>
    <dbReference type="NCBI Taxonomy" id="182803"/>
    <lineage>
        <taxon>Eukaryota</taxon>
        <taxon>Metazoa</taxon>
        <taxon>Ecdysozoa</taxon>
        <taxon>Arthropoda</taxon>
        <taxon>Chelicerata</taxon>
        <taxon>Arachnida</taxon>
        <taxon>Araneae</taxon>
        <taxon>Araneomorphae</taxon>
        <taxon>Entelegynae</taxon>
        <taxon>Araneoidea</taxon>
        <taxon>Araneidae</taxon>
        <taxon>Araneus</taxon>
    </lineage>
</organism>
<keyword evidence="3" id="KW-1185">Reference proteome</keyword>
<gene>
    <name evidence="2" type="ORF">AVEN_135760_1</name>
</gene>
<evidence type="ECO:0000313" key="3">
    <source>
        <dbReference type="Proteomes" id="UP000499080"/>
    </source>
</evidence>
<accession>A0A4Y2CA69</accession>
<reference evidence="2 3" key="1">
    <citation type="journal article" date="2019" name="Sci. Rep.">
        <title>Orb-weaving spider Araneus ventricosus genome elucidates the spidroin gene catalogue.</title>
        <authorList>
            <person name="Kono N."/>
            <person name="Nakamura H."/>
            <person name="Ohtoshi R."/>
            <person name="Moran D.A.P."/>
            <person name="Shinohara A."/>
            <person name="Yoshida Y."/>
            <person name="Fujiwara M."/>
            <person name="Mori M."/>
            <person name="Tomita M."/>
            <person name="Arakawa K."/>
        </authorList>
    </citation>
    <scope>NUCLEOTIDE SEQUENCE [LARGE SCALE GENOMIC DNA]</scope>
</reference>
<protein>
    <submittedName>
        <fullName evidence="2">Uncharacterized protein</fullName>
    </submittedName>
</protein>
<keyword evidence="1" id="KW-0175">Coiled coil</keyword>
<proteinExistence type="predicted"/>
<sequence length="243" mass="27587">MNLEQWASIQKDCKTNISFEDFLDVDNELQTCGTMTDKEIVENINAEISDENEELDQQEREKVTVKEAGKVVELLRCFLNSIKNIGTESFGAIATLEKLRSCKKILRNGKLQLMTFSSETTKFIFCKELDAIKSKKSDFAEEIPMRNGTSRLHLQQSSHHASVFQLCSLPSSNRGILPRSNVGCKLPEKKGLLSSYACPDIGDREESFIVALLHQVRTHNFRTFAYQKRLYGILESTSFHSLP</sequence>
<dbReference type="EMBL" id="BGPR01000168">
    <property type="protein sequence ID" value="GBM01332.1"/>
    <property type="molecule type" value="Genomic_DNA"/>
</dbReference>
<evidence type="ECO:0000313" key="2">
    <source>
        <dbReference type="EMBL" id="GBM01332.1"/>
    </source>
</evidence>
<dbReference type="OrthoDB" id="125347at2759"/>
<feature type="coiled-coil region" evidence="1">
    <location>
        <begin position="38"/>
        <end position="68"/>
    </location>
</feature>
<name>A0A4Y2CA69_ARAVE</name>
<dbReference type="AlphaFoldDB" id="A0A4Y2CA69"/>
<comment type="caution">
    <text evidence="2">The sequence shown here is derived from an EMBL/GenBank/DDBJ whole genome shotgun (WGS) entry which is preliminary data.</text>
</comment>